<sequence length="79" mass="8928">ADHGPFGGGTNQNTKVEACALWVKRMTETEFLNIQEQMMYDRSVLLDEDRAHCEHDIPQCAEELMQQAAITTRSIFAQG</sequence>
<gene>
    <name evidence="1" type="ORF">EVOR1521_LOCUS10351</name>
</gene>
<dbReference type="Proteomes" id="UP001178507">
    <property type="component" value="Unassembled WGS sequence"/>
</dbReference>
<dbReference type="EMBL" id="CAUJNA010000992">
    <property type="protein sequence ID" value="CAJ1383162.1"/>
    <property type="molecule type" value="Genomic_DNA"/>
</dbReference>
<comment type="caution">
    <text evidence="1">The sequence shown here is derived from an EMBL/GenBank/DDBJ whole genome shotgun (WGS) entry which is preliminary data.</text>
</comment>
<protein>
    <submittedName>
        <fullName evidence="1">Uncharacterized protein</fullName>
    </submittedName>
</protein>
<proteinExistence type="predicted"/>
<accession>A0AA36MTC8</accession>
<name>A0AA36MTC8_9DINO</name>
<keyword evidence="2" id="KW-1185">Reference proteome</keyword>
<reference evidence="1" key="1">
    <citation type="submission" date="2023-08" db="EMBL/GenBank/DDBJ databases">
        <authorList>
            <person name="Chen Y."/>
            <person name="Shah S."/>
            <person name="Dougan E. K."/>
            <person name="Thang M."/>
            <person name="Chan C."/>
        </authorList>
    </citation>
    <scope>NUCLEOTIDE SEQUENCE</scope>
</reference>
<organism evidence="1 2">
    <name type="scientific">Effrenium voratum</name>
    <dbReference type="NCBI Taxonomy" id="2562239"/>
    <lineage>
        <taxon>Eukaryota</taxon>
        <taxon>Sar</taxon>
        <taxon>Alveolata</taxon>
        <taxon>Dinophyceae</taxon>
        <taxon>Suessiales</taxon>
        <taxon>Symbiodiniaceae</taxon>
        <taxon>Effrenium</taxon>
    </lineage>
</organism>
<dbReference type="AlphaFoldDB" id="A0AA36MTC8"/>
<feature type="non-terminal residue" evidence="1">
    <location>
        <position position="1"/>
    </location>
</feature>
<evidence type="ECO:0000313" key="1">
    <source>
        <dbReference type="EMBL" id="CAJ1383162.1"/>
    </source>
</evidence>
<evidence type="ECO:0000313" key="2">
    <source>
        <dbReference type="Proteomes" id="UP001178507"/>
    </source>
</evidence>